<reference evidence="10 11" key="1">
    <citation type="journal article" date="2010" name="Stand. Genomic Sci.">
        <title>Complete genome sequence of Desulfarculus baarsii type strain (2st14).</title>
        <authorList>
            <person name="Sun H."/>
            <person name="Spring S."/>
            <person name="Lapidus A."/>
            <person name="Davenport K."/>
            <person name="Del Rio T.G."/>
            <person name="Tice H."/>
            <person name="Nolan M."/>
            <person name="Copeland A."/>
            <person name="Cheng J.F."/>
            <person name="Lucas S."/>
            <person name="Tapia R."/>
            <person name="Goodwin L."/>
            <person name="Pitluck S."/>
            <person name="Ivanova N."/>
            <person name="Pagani I."/>
            <person name="Mavromatis K."/>
            <person name="Ovchinnikova G."/>
            <person name="Pati A."/>
            <person name="Chen A."/>
            <person name="Palaniappan K."/>
            <person name="Hauser L."/>
            <person name="Chang Y.J."/>
            <person name="Jeffries C.D."/>
            <person name="Detter J.C."/>
            <person name="Han C."/>
            <person name="Rohde M."/>
            <person name="Brambilla E."/>
            <person name="Goker M."/>
            <person name="Woyke T."/>
            <person name="Bristow J."/>
            <person name="Eisen J.A."/>
            <person name="Markowitz V."/>
            <person name="Hugenholtz P."/>
            <person name="Kyrpides N.C."/>
            <person name="Klenk H.P."/>
            <person name="Land M."/>
        </authorList>
    </citation>
    <scope>NUCLEOTIDE SEQUENCE [LARGE SCALE GENOMIC DNA]</scope>
    <source>
        <strain evidence="11">ATCC 33931 / DSM 2075 / LMG 7858 / VKM B-1802 / 2st14</strain>
    </source>
</reference>
<dbReference type="AlphaFoldDB" id="E1QKR7"/>
<gene>
    <name evidence="6" type="primary">rplF</name>
    <name evidence="10" type="ordered locus">Deba_2923</name>
</gene>
<dbReference type="EMBL" id="CP002085">
    <property type="protein sequence ID" value="ADK86276.1"/>
    <property type="molecule type" value="Genomic_DNA"/>
</dbReference>
<dbReference type="eggNOG" id="COG0097">
    <property type="taxonomic scope" value="Bacteria"/>
</dbReference>
<dbReference type="RefSeq" id="WP_013259714.1">
    <property type="nucleotide sequence ID" value="NC_014365.1"/>
</dbReference>
<dbReference type="FunFam" id="3.90.930.12:FF:000001">
    <property type="entry name" value="50S ribosomal protein L6"/>
    <property type="match status" value="1"/>
</dbReference>
<dbReference type="FunFam" id="3.90.930.12:FF:000002">
    <property type="entry name" value="50S ribosomal protein L6"/>
    <property type="match status" value="1"/>
</dbReference>
<evidence type="ECO:0000256" key="4">
    <source>
        <dbReference type="ARBA" id="ARBA00022980"/>
    </source>
</evidence>
<comment type="function">
    <text evidence="6 8">This protein binds to the 23S rRNA, and is important in its secondary structure. It is located near the subunit interface in the base of the L7/L12 stalk, and near the tRNA binding site of the peptidyltransferase center.</text>
</comment>
<proteinExistence type="inferred from homology"/>
<dbReference type="Gene3D" id="3.90.930.12">
    <property type="entry name" value="Ribosomal protein L6, alpha-beta domain"/>
    <property type="match status" value="2"/>
</dbReference>
<dbReference type="GO" id="GO:0002181">
    <property type="term" value="P:cytoplasmic translation"/>
    <property type="evidence" value="ECO:0007669"/>
    <property type="project" value="TreeGrafter"/>
</dbReference>
<feature type="domain" description="Large ribosomal subunit protein uL6 alpha-beta" evidence="9">
    <location>
        <begin position="91"/>
        <end position="164"/>
    </location>
</feature>
<dbReference type="HAMAP" id="MF_01365_B">
    <property type="entry name" value="Ribosomal_uL6_B"/>
    <property type="match status" value="1"/>
</dbReference>
<comment type="subunit">
    <text evidence="6">Part of the 50S ribosomal subunit.</text>
</comment>
<organism evidence="10 11">
    <name type="scientific">Desulfarculus baarsii (strain ATCC 33931 / DSM 2075 / LMG 7858 / VKM B-1802 / 2st14)</name>
    <dbReference type="NCBI Taxonomy" id="644282"/>
    <lineage>
        <taxon>Bacteria</taxon>
        <taxon>Pseudomonadati</taxon>
        <taxon>Thermodesulfobacteriota</taxon>
        <taxon>Desulfarculia</taxon>
        <taxon>Desulfarculales</taxon>
        <taxon>Desulfarculaceae</taxon>
        <taxon>Desulfarculus</taxon>
    </lineage>
</organism>
<feature type="domain" description="Large ribosomal subunit protein uL6 alpha-beta" evidence="9">
    <location>
        <begin position="11"/>
        <end position="82"/>
    </location>
</feature>
<name>E1QKR7_DESB2</name>
<dbReference type="PANTHER" id="PTHR11655">
    <property type="entry name" value="60S/50S RIBOSOMAL PROTEIN L6/L9"/>
    <property type="match status" value="1"/>
</dbReference>
<accession>E1QKR7</accession>
<dbReference type="Proteomes" id="UP000009047">
    <property type="component" value="Chromosome"/>
</dbReference>
<dbReference type="InterPro" id="IPR019906">
    <property type="entry name" value="Ribosomal_uL6_bac-type"/>
</dbReference>
<dbReference type="InterPro" id="IPR002358">
    <property type="entry name" value="Ribosomal_uL6_CS"/>
</dbReference>
<sequence length="179" mass="19387">MSRIGKLPVTVPAGVEVTIDGQLVEVKGAKGALKRQFHPLVEIVRDEGDLRVKPREESKNAIALWGLSRSLLFNMVHGVSAGFTKVLEINGVGYRAELNGGTLKLALGFSHPVEFVLPEGVSGAVEKNTIVTLSSIDKELLGQTAATIRRYRPPEPYKGKGIKYSDEVIRRKVGKAGTK</sequence>
<dbReference type="STRING" id="644282.Deba_2923"/>
<dbReference type="PROSITE" id="PS00525">
    <property type="entry name" value="RIBOSOMAL_L6_1"/>
    <property type="match status" value="1"/>
</dbReference>
<evidence type="ECO:0000256" key="1">
    <source>
        <dbReference type="ARBA" id="ARBA00009356"/>
    </source>
</evidence>
<dbReference type="OrthoDB" id="9805007at2"/>
<keyword evidence="11" id="KW-1185">Reference proteome</keyword>
<dbReference type="KEGG" id="dbr:Deba_2923"/>
<keyword evidence="2 6" id="KW-0699">rRNA-binding</keyword>
<protein>
    <recommendedName>
        <fullName evidence="6">Large ribosomal subunit protein uL6</fullName>
    </recommendedName>
</protein>
<keyword evidence="4 6" id="KW-0689">Ribosomal protein</keyword>
<dbReference type="PANTHER" id="PTHR11655:SF14">
    <property type="entry name" value="LARGE RIBOSOMAL SUBUNIT PROTEIN UL6M"/>
    <property type="match status" value="1"/>
</dbReference>
<evidence type="ECO:0000256" key="7">
    <source>
        <dbReference type="RuleBase" id="RU003869"/>
    </source>
</evidence>
<dbReference type="PRINTS" id="PR00059">
    <property type="entry name" value="RIBOSOMALL6"/>
</dbReference>
<dbReference type="HOGENOM" id="CLU_065464_1_2_7"/>
<dbReference type="PIRSF" id="PIRSF002162">
    <property type="entry name" value="Ribosomal_L6"/>
    <property type="match status" value="1"/>
</dbReference>
<dbReference type="Pfam" id="PF00347">
    <property type="entry name" value="Ribosomal_L6"/>
    <property type="match status" value="2"/>
</dbReference>
<keyword evidence="3 6" id="KW-0694">RNA-binding</keyword>
<dbReference type="GO" id="GO:0003735">
    <property type="term" value="F:structural constituent of ribosome"/>
    <property type="evidence" value="ECO:0007669"/>
    <property type="project" value="UniProtKB-UniRule"/>
</dbReference>
<evidence type="ECO:0000256" key="8">
    <source>
        <dbReference type="RuleBase" id="RU003870"/>
    </source>
</evidence>
<evidence type="ECO:0000259" key="9">
    <source>
        <dbReference type="Pfam" id="PF00347"/>
    </source>
</evidence>
<evidence type="ECO:0000256" key="2">
    <source>
        <dbReference type="ARBA" id="ARBA00022730"/>
    </source>
</evidence>
<dbReference type="InterPro" id="IPR000702">
    <property type="entry name" value="Ribosomal_uL6-like"/>
</dbReference>
<dbReference type="GO" id="GO:0019843">
    <property type="term" value="F:rRNA binding"/>
    <property type="evidence" value="ECO:0007669"/>
    <property type="project" value="UniProtKB-UniRule"/>
</dbReference>
<evidence type="ECO:0000313" key="10">
    <source>
        <dbReference type="EMBL" id="ADK86276.1"/>
    </source>
</evidence>
<dbReference type="GO" id="GO:0022625">
    <property type="term" value="C:cytosolic large ribosomal subunit"/>
    <property type="evidence" value="ECO:0007669"/>
    <property type="project" value="UniProtKB-UniRule"/>
</dbReference>
<evidence type="ECO:0000256" key="6">
    <source>
        <dbReference type="HAMAP-Rule" id="MF_01365"/>
    </source>
</evidence>
<dbReference type="SUPFAM" id="SSF56053">
    <property type="entry name" value="Ribosomal protein L6"/>
    <property type="match status" value="2"/>
</dbReference>
<keyword evidence="5 6" id="KW-0687">Ribonucleoprotein</keyword>
<dbReference type="InterPro" id="IPR036789">
    <property type="entry name" value="Ribosomal_uL6-like_a/b-dom_sf"/>
</dbReference>
<evidence type="ECO:0000256" key="5">
    <source>
        <dbReference type="ARBA" id="ARBA00023274"/>
    </source>
</evidence>
<dbReference type="InterPro" id="IPR020040">
    <property type="entry name" value="Ribosomal_uL6_a/b-dom"/>
</dbReference>
<evidence type="ECO:0000313" key="11">
    <source>
        <dbReference type="Proteomes" id="UP000009047"/>
    </source>
</evidence>
<comment type="similarity">
    <text evidence="1 6 7">Belongs to the universal ribosomal protein uL6 family.</text>
</comment>
<dbReference type="NCBIfam" id="TIGR03654">
    <property type="entry name" value="L6_bact"/>
    <property type="match status" value="1"/>
</dbReference>
<evidence type="ECO:0000256" key="3">
    <source>
        <dbReference type="ARBA" id="ARBA00022884"/>
    </source>
</evidence>